<protein>
    <submittedName>
        <fullName evidence="1">Uncharacterized protein</fullName>
    </submittedName>
</protein>
<proteinExistence type="predicted"/>
<evidence type="ECO:0000313" key="2">
    <source>
        <dbReference type="Proteomes" id="UP000307756"/>
    </source>
</evidence>
<evidence type="ECO:0000313" key="1">
    <source>
        <dbReference type="EMBL" id="TKC19623.1"/>
    </source>
</evidence>
<comment type="caution">
    <text evidence="1">The sequence shown here is derived from an EMBL/GenBank/DDBJ whole genome shotgun (WGS) entry which is preliminary data.</text>
</comment>
<reference evidence="1 2" key="1">
    <citation type="journal article" date="2011" name="J. Microbiol.">
        <title>Bacillus kyonggiensis sp. nov., isolated from soil of a lettuce field.</title>
        <authorList>
            <person name="Dong K."/>
            <person name="Lee S."/>
        </authorList>
    </citation>
    <scope>NUCLEOTIDE SEQUENCE [LARGE SCALE GENOMIC DNA]</scope>
    <source>
        <strain evidence="1 2">NB22</strain>
    </source>
</reference>
<organism evidence="1 2">
    <name type="scientific">Robertmurraya kyonggiensis</name>
    <dbReference type="NCBI Taxonomy" id="1037680"/>
    <lineage>
        <taxon>Bacteria</taxon>
        <taxon>Bacillati</taxon>
        <taxon>Bacillota</taxon>
        <taxon>Bacilli</taxon>
        <taxon>Bacillales</taxon>
        <taxon>Bacillaceae</taxon>
        <taxon>Robertmurraya</taxon>
    </lineage>
</organism>
<keyword evidence="2" id="KW-1185">Reference proteome</keyword>
<dbReference type="OrthoDB" id="2964978at2"/>
<dbReference type="EMBL" id="SWBM01000001">
    <property type="protein sequence ID" value="TKC19623.1"/>
    <property type="molecule type" value="Genomic_DNA"/>
</dbReference>
<dbReference type="AlphaFoldDB" id="A0A4U1DC14"/>
<dbReference type="RefSeq" id="WP_136830528.1">
    <property type="nucleotide sequence ID" value="NZ_SWBM01000001.1"/>
</dbReference>
<gene>
    <name evidence="1" type="ORF">FA727_08825</name>
</gene>
<dbReference type="Proteomes" id="UP000307756">
    <property type="component" value="Unassembled WGS sequence"/>
</dbReference>
<name>A0A4U1DC14_9BACI</name>
<accession>A0A4U1DC14</accession>
<sequence>MFDPTAFENMKVVMEGALYDRDIGGEIAITDRNDLMNLAKLSRVYEVTFTESANSAVQCTLILQANLENLAAELLPSNQEGQSAGAHLTILFKMRHENRQELHEEIEEELTRIWGSDRSIKQKVSFNPMEKSNEIMKEITIEFNRLILEDQIDDLFMMVDYILDSVKKLKQFN</sequence>